<protein>
    <submittedName>
        <fullName evidence="1">Uncharacterized protein</fullName>
    </submittedName>
</protein>
<keyword evidence="2" id="KW-1185">Reference proteome</keyword>
<evidence type="ECO:0000313" key="2">
    <source>
        <dbReference type="Proteomes" id="UP000019183"/>
    </source>
</evidence>
<organism evidence="1 2">
    <name type="scientific">Klebsiella pneumoniae IS43</name>
    <dbReference type="NCBI Taxonomy" id="1432552"/>
    <lineage>
        <taxon>Bacteria</taxon>
        <taxon>Pseudomonadati</taxon>
        <taxon>Pseudomonadota</taxon>
        <taxon>Gammaproteobacteria</taxon>
        <taxon>Enterobacterales</taxon>
        <taxon>Enterobacteriaceae</taxon>
        <taxon>Klebsiella/Raoultella group</taxon>
        <taxon>Klebsiella</taxon>
        <taxon>Klebsiella pneumoniae complex</taxon>
    </lineage>
</organism>
<dbReference type="Proteomes" id="UP000019183">
    <property type="component" value="Unassembled WGS sequence"/>
</dbReference>
<sequence>MRYFTLRPFLLRYAAPAALAFHFRELPPILSGIRHKPPAIAA</sequence>
<comment type="caution">
    <text evidence="1">The sequence shown here is derived from an EMBL/GenBank/DDBJ whole genome shotgun (WGS) entry which is preliminary data.</text>
</comment>
<proteinExistence type="predicted"/>
<accession>W1DSA0</accession>
<reference evidence="1" key="1">
    <citation type="submission" date="2013-10" db="EMBL/GenBank/DDBJ databases">
        <title>Antibiotic resistance diversity of beta-lactamase producers in the General Hospital Vienna.</title>
        <authorList>
            <person name="Barisic I."/>
            <person name="Mitteregger D."/>
            <person name="Hirschl A.M."/>
            <person name="Noehammer C."/>
            <person name="Wiesinger-Mayr H."/>
        </authorList>
    </citation>
    <scope>NUCLEOTIDE SEQUENCE [LARGE SCALE GENOMIC DNA]</scope>
    <source>
        <strain evidence="1">IS43</strain>
    </source>
</reference>
<dbReference type="AlphaFoldDB" id="W1DSA0"/>
<dbReference type="EMBL" id="CBWK010000593">
    <property type="protein sequence ID" value="CDL10994.1"/>
    <property type="molecule type" value="Genomic_DNA"/>
</dbReference>
<name>W1DSA0_KLEPN</name>
<evidence type="ECO:0000313" key="1">
    <source>
        <dbReference type="EMBL" id="CDL10994.1"/>
    </source>
</evidence>